<comment type="caution">
    <text evidence="2">The sequence shown here is derived from an EMBL/GenBank/DDBJ whole genome shotgun (WGS) entry which is preliminary data.</text>
</comment>
<evidence type="ECO:0000256" key="1">
    <source>
        <dbReference type="SAM" id="Phobius"/>
    </source>
</evidence>
<accession>A0ABT8HEU0</accession>
<keyword evidence="1" id="KW-0472">Membrane</keyword>
<keyword evidence="1" id="KW-0812">Transmembrane</keyword>
<proteinExistence type="predicted"/>
<gene>
    <name evidence="2" type="ORF">QYF68_14555</name>
</gene>
<keyword evidence="1" id="KW-1133">Transmembrane helix</keyword>
<sequence>MFDVAIWGTVAAWTGSLLTAASVGAGVAYYVFDRRRERRTQAGSVVVWLQPHEHGPPIIKIQNRSGRPVFDHGCLVTSKSTKQVVALRREGWDNSGPFDWPPRDTFEHRDKHTFVNYHDGSEHYLADGESAEYLPDLRYAPAVYDYYAYFRDASGQYWVIDARTHRPVSDRMRRKLDIGPGGIDAS</sequence>
<reference evidence="2" key="1">
    <citation type="submission" date="2023-07" db="EMBL/GenBank/DDBJ databases">
        <title>Degradation of tert-butanol by M. austroafricanum TBA100.</title>
        <authorList>
            <person name="Helbich S."/>
            <person name="Vainshtein Y."/>
        </authorList>
    </citation>
    <scope>NUCLEOTIDE SEQUENCE</scope>
    <source>
        <strain evidence="2">TBA100</strain>
    </source>
</reference>
<organism evidence="2 3">
    <name type="scientific">Mycolicibacterium austroafricanum</name>
    <name type="common">Mycobacterium austroafricanum</name>
    <dbReference type="NCBI Taxonomy" id="39687"/>
    <lineage>
        <taxon>Bacteria</taxon>
        <taxon>Bacillati</taxon>
        <taxon>Actinomycetota</taxon>
        <taxon>Actinomycetes</taxon>
        <taxon>Mycobacteriales</taxon>
        <taxon>Mycobacteriaceae</taxon>
        <taxon>Mycolicibacterium</taxon>
    </lineage>
</organism>
<dbReference type="RefSeq" id="WP_208676366.1">
    <property type="nucleotide sequence ID" value="NZ_CP070380.1"/>
</dbReference>
<protein>
    <submittedName>
        <fullName evidence="2">Uncharacterized protein</fullName>
    </submittedName>
</protein>
<feature type="transmembrane region" description="Helical" evidence="1">
    <location>
        <begin position="6"/>
        <end position="32"/>
    </location>
</feature>
<evidence type="ECO:0000313" key="3">
    <source>
        <dbReference type="Proteomes" id="UP001172687"/>
    </source>
</evidence>
<keyword evidence="3" id="KW-1185">Reference proteome</keyword>
<dbReference type="Proteomes" id="UP001172687">
    <property type="component" value="Unassembled WGS sequence"/>
</dbReference>
<name>A0ABT8HEU0_MYCAO</name>
<evidence type="ECO:0000313" key="2">
    <source>
        <dbReference type="EMBL" id="MDN4519035.1"/>
    </source>
</evidence>
<dbReference type="EMBL" id="JAUHTC010000050">
    <property type="protein sequence ID" value="MDN4519035.1"/>
    <property type="molecule type" value="Genomic_DNA"/>
</dbReference>